<proteinExistence type="predicted"/>
<sequence>MGLDGLYLTGQDILSAGFTGALTAGTITASEILGRNLLLEHKSFMKKLGKNDAKKLK</sequence>
<evidence type="ECO:0000313" key="2">
    <source>
        <dbReference type="Proteomes" id="UP000678499"/>
    </source>
</evidence>
<reference evidence="1" key="1">
    <citation type="submission" date="2020-11" db="EMBL/GenBank/DDBJ databases">
        <authorList>
            <person name="Tran Van P."/>
        </authorList>
    </citation>
    <scope>NUCLEOTIDE SEQUENCE</scope>
</reference>
<protein>
    <submittedName>
        <fullName evidence="1">Uncharacterized protein</fullName>
    </submittedName>
</protein>
<gene>
    <name evidence="1" type="ORF">NMOB1V02_LOCUS11055</name>
</gene>
<dbReference type="AlphaFoldDB" id="A0A7R9GI54"/>
<keyword evidence="2" id="KW-1185">Reference proteome</keyword>
<evidence type="ECO:0000313" key="1">
    <source>
        <dbReference type="EMBL" id="CAD7283439.1"/>
    </source>
</evidence>
<organism evidence="1">
    <name type="scientific">Notodromas monacha</name>
    <dbReference type="NCBI Taxonomy" id="399045"/>
    <lineage>
        <taxon>Eukaryota</taxon>
        <taxon>Metazoa</taxon>
        <taxon>Ecdysozoa</taxon>
        <taxon>Arthropoda</taxon>
        <taxon>Crustacea</taxon>
        <taxon>Oligostraca</taxon>
        <taxon>Ostracoda</taxon>
        <taxon>Podocopa</taxon>
        <taxon>Podocopida</taxon>
        <taxon>Cypridocopina</taxon>
        <taxon>Cypridoidea</taxon>
        <taxon>Cyprididae</taxon>
        <taxon>Notodromas</taxon>
    </lineage>
</organism>
<dbReference type="EMBL" id="OA887459">
    <property type="protein sequence ID" value="CAD7283439.1"/>
    <property type="molecule type" value="Genomic_DNA"/>
</dbReference>
<accession>A0A7R9GI54</accession>
<dbReference type="Proteomes" id="UP000678499">
    <property type="component" value="Unassembled WGS sequence"/>
</dbReference>
<dbReference type="EMBL" id="CAJPEX010005422">
    <property type="protein sequence ID" value="CAG0923591.1"/>
    <property type="molecule type" value="Genomic_DNA"/>
</dbReference>
<name>A0A7R9GI54_9CRUS</name>
<dbReference type="OrthoDB" id="6372606at2759"/>